<feature type="chain" id="PRO_5011616861" evidence="8">
    <location>
        <begin position="25"/>
        <end position="996"/>
    </location>
</feature>
<proteinExistence type="inferred from homology"/>
<dbReference type="PROSITE" id="PS51257">
    <property type="entry name" value="PROKAR_LIPOPROTEIN"/>
    <property type="match status" value="1"/>
</dbReference>
<keyword evidence="4 7" id="KW-0812">Transmembrane</keyword>
<keyword evidence="2 7" id="KW-0813">Transport</keyword>
<reference evidence="11" key="1">
    <citation type="submission" date="2016-10" db="EMBL/GenBank/DDBJ databases">
        <authorList>
            <person name="Varghese N."/>
            <person name="Submissions S."/>
        </authorList>
    </citation>
    <scope>NUCLEOTIDE SEQUENCE [LARGE SCALE GENOMIC DNA]</scope>
    <source>
        <strain evidence="11">Jip14</strain>
    </source>
</reference>
<organism evidence="10 11">
    <name type="scientific">Parapedobacter koreensis</name>
    <dbReference type="NCBI Taxonomy" id="332977"/>
    <lineage>
        <taxon>Bacteria</taxon>
        <taxon>Pseudomonadati</taxon>
        <taxon>Bacteroidota</taxon>
        <taxon>Sphingobacteriia</taxon>
        <taxon>Sphingobacteriales</taxon>
        <taxon>Sphingobacteriaceae</taxon>
        <taxon>Parapedobacter</taxon>
    </lineage>
</organism>
<sequence>MNKNLFLYVLNTIGLAACGSLAHAQSETDTLRRDTVMLEEVQISTGYQTLPAERMTGSFERVDEKLFNRQISTDVISRLDGLVPGMLFDKRGATDRLLVRGLSSIGLTDSRPLIILDNFPYEGDLDAINPNDVASVTLLKDAASASIWGARAGNGVLVITTKRGQFGRPFRLSATSNVAVQEKPDLFYRPQIAPTDYIDNETMLFGRGVYDAALMNTRTWPAVTPVVDILDQQRRGLMSEAEAAARIDALRGHDLRDDESRYLYRDAVMQQYALSLSGGSDRLNTLLSAGYDRNLQSERGNGYTRTTVRSQTSLRPVDALSLDIGIAYSANERQANHPGAIRMGATGGIYPYASLVDEQGRPAVVVRDRRLGYADTAGAGRLLDWRYRPYEELSLADNTTKLQNLLFNLSARYQWTAHLSTEVRGQYENQWSDSRQLQDERSYYVRDLINSFTQLAGDNVIRPVPLGGILDAGRSRLQAYGLRGQANYRRDWAAHSVAAIAGGEVRHAGTESGSDRLYGYDADLRISQGVDYANQYPRYTSPSSRAFIPYVGSGSRTVSRFVSLYANASYTYNGRYTASASARRDASNLFGVATNDRWSPFWSAGLAWDIAKEPFYAWSAMPHLKLRSTYGHAGNVDNGRAAVTTIEYRGYSRLGRFPYAIVANPPNPELRWEDVATWNIGLDFATKGRYLSGSIEYYVKDATDLISTIVADPTSGFTSFARNSASIRNRGLDISLQGRADVGVFGWIGDLLFSHNTNMLTEYHNDPWSYSSSVGTGNNIAPFVGRTPYALISYRFAGLDPENGDPMGYLNGEVSNDYNNITRNATEEDVVLHGSTLATYFGAFRNTFTWKNLSVSANVTYRFGYFFRRETVAYASFLSGGVAALHADYYKRWQHAGDERQTTVPSMRIPGSANRDAFYRDSEVTAERGDHIRLQDVNITYVFDMSNGRLPFRQIRATVYARNLGLLWKANDVGLDPDYLATPAARSIAFGLAMDF</sequence>
<dbReference type="Gene3D" id="2.170.130.10">
    <property type="entry name" value="TonB-dependent receptor, plug domain"/>
    <property type="match status" value="1"/>
</dbReference>
<dbReference type="InterPro" id="IPR012910">
    <property type="entry name" value="Plug_dom"/>
</dbReference>
<dbReference type="PROSITE" id="PS52016">
    <property type="entry name" value="TONB_DEPENDENT_REC_3"/>
    <property type="match status" value="1"/>
</dbReference>
<comment type="similarity">
    <text evidence="7">Belongs to the TonB-dependent receptor family.</text>
</comment>
<evidence type="ECO:0000256" key="8">
    <source>
        <dbReference type="SAM" id="SignalP"/>
    </source>
</evidence>
<evidence type="ECO:0000256" key="6">
    <source>
        <dbReference type="ARBA" id="ARBA00023237"/>
    </source>
</evidence>
<dbReference type="Pfam" id="PF07715">
    <property type="entry name" value="Plug"/>
    <property type="match status" value="1"/>
</dbReference>
<evidence type="ECO:0000313" key="11">
    <source>
        <dbReference type="Proteomes" id="UP000198916"/>
    </source>
</evidence>
<protein>
    <submittedName>
        <fullName evidence="10">TonB-linked outer membrane protein, SusC/RagA family</fullName>
    </submittedName>
</protein>
<feature type="signal peptide" evidence="8">
    <location>
        <begin position="1"/>
        <end position="24"/>
    </location>
</feature>
<evidence type="ECO:0000313" key="10">
    <source>
        <dbReference type="EMBL" id="SEL93632.1"/>
    </source>
</evidence>
<evidence type="ECO:0000256" key="3">
    <source>
        <dbReference type="ARBA" id="ARBA00022452"/>
    </source>
</evidence>
<keyword evidence="11" id="KW-1185">Reference proteome</keyword>
<dbReference type="SUPFAM" id="SSF56935">
    <property type="entry name" value="Porins"/>
    <property type="match status" value="1"/>
</dbReference>
<accession>A0A1H7U9E0</accession>
<evidence type="ECO:0000256" key="5">
    <source>
        <dbReference type="ARBA" id="ARBA00023136"/>
    </source>
</evidence>
<evidence type="ECO:0000259" key="9">
    <source>
        <dbReference type="Pfam" id="PF07715"/>
    </source>
</evidence>
<dbReference type="NCBIfam" id="TIGR04056">
    <property type="entry name" value="OMP_RagA_SusC"/>
    <property type="match status" value="1"/>
</dbReference>
<keyword evidence="6 7" id="KW-0998">Cell outer membrane</keyword>
<evidence type="ECO:0000256" key="1">
    <source>
        <dbReference type="ARBA" id="ARBA00004571"/>
    </source>
</evidence>
<keyword evidence="5 7" id="KW-0472">Membrane</keyword>
<evidence type="ECO:0000256" key="2">
    <source>
        <dbReference type="ARBA" id="ARBA00022448"/>
    </source>
</evidence>
<keyword evidence="3 7" id="KW-1134">Transmembrane beta strand</keyword>
<dbReference type="RefSeq" id="WP_177181274.1">
    <property type="nucleotide sequence ID" value="NZ_FNZR01000014.1"/>
</dbReference>
<dbReference type="AlphaFoldDB" id="A0A1H7U9E0"/>
<dbReference type="InterPro" id="IPR039426">
    <property type="entry name" value="TonB-dep_rcpt-like"/>
</dbReference>
<evidence type="ECO:0000256" key="7">
    <source>
        <dbReference type="PROSITE-ProRule" id="PRU01360"/>
    </source>
</evidence>
<dbReference type="EMBL" id="FNZR01000014">
    <property type="protein sequence ID" value="SEL93632.1"/>
    <property type="molecule type" value="Genomic_DNA"/>
</dbReference>
<dbReference type="STRING" id="332977.SAMN05421740_11448"/>
<dbReference type="InterPro" id="IPR036942">
    <property type="entry name" value="Beta-barrel_TonB_sf"/>
</dbReference>
<gene>
    <name evidence="10" type="ORF">SAMN05421740_11448</name>
</gene>
<keyword evidence="8" id="KW-0732">Signal</keyword>
<feature type="domain" description="TonB-dependent receptor plug" evidence="9">
    <location>
        <begin position="54"/>
        <end position="156"/>
    </location>
</feature>
<dbReference type="Gene3D" id="2.40.170.20">
    <property type="entry name" value="TonB-dependent receptor, beta-barrel domain"/>
    <property type="match status" value="1"/>
</dbReference>
<dbReference type="Proteomes" id="UP000198916">
    <property type="component" value="Unassembled WGS sequence"/>
</dbReference>
<dbReference type="InterPro" id="IPR037066">
    <property type="entry name" value="Plug_dom_sf"/>
</dbReference>
<dbReference type="InterPro" id="IPR023996">
    <property type="entry name" value="TonB-dep_OMP_SusC/RagA"/>
</dbReference>
<name>A0A1H7U9E0_9SPHI</name>
<dbReference type="GO" id="GO:0009279">
    <property type="term" value="C:cell outer membrane"/>
    <property type="evidence" value="ECO:0007669"/>
    <property type="project" value="UniProtKB-SubCell"/>
</dbReference>
<comment type="subcellular location">
    <subcellularLocation>
        <location evidence="1 7">Cell outer membrane</location>
        <topology evidence="1 7">Multi-pass membrane protein</topology>
    </subcellularLocation>
</comment>
<evidence type="ECO:0000256" key="4">
    <source>
        <dbReference type="ARBA" id="ARBA00022692"/>
    </source>
</evidence>